<keyword evidence="1" id="KW-0677">Repeat</keyword>
<sequence length="444" mass="49904">MHAKEVLGIAANVIAVVEISVKILQVCSQYGQDVTNAKADIAELQQEVETLYDTEKKVKTLIEGPQGAKLKASQDFALKITETLSVLSKVDAKLHPPAKSSVRQRLGFKSLKWPFESDQVHRVVQRIRRCSESLSLALQIDEITLLFEADIRLDQTGSKIEATHSKLDKTHHNLPNGVTKIPKVDDSLDIAALPLAVGATYSSFAEQDNSIRIQSTRSEILQEINYWLDGDNSETVFWLQGMAGTAYSSNEVMATEEISLTSTKLSPPRWLSRFQAYLRVIAIVIDALDECDGEANVKRLLNILTQTKVASNVKIRVFITSRPELHIRLGFRSVSGNYEDLVLHEIPEDVIRRDIKAFYIENLNTIREEYNLSINDDRRLADTWPGDENIKALVKKAVPLFIFAATVCRFISQRRSASPDTQLQKVLAFETKSHESKMNPTYLP</sequence>
<evidence type="ECO:0000313" key="5">
    <source>
        <dbReference type="Proteomes" id="UP000016929"/>
    </source>
</evidence>
<keyword evidence="5" id="KW-1185">Reference proteome</keyword>
<gene>
    <name evidence="4" type="ORF">FOC4_g10000919</name>
</gene>
<evidence type="ECO:0000256" key="2">
    <source>
        <dbReference type="SAM" id="Coils"/>
    </source>
</evidence>
<accession>N1SAS3</accession>
<reference evidence="5" key="1">
    <citation type="submission" date="2012-09" db="EMBL/GenBank/DDBJ databases">
        <title>Genome sequencing and comparative transcriptomics of race 1 and race 4 of banana pathogen: Fusarium oxysporum f. sp. cubense.</title>
        <authorList>
            <person name="Fang X."/>
            <person name="Huang J."/>
        </authorList>
    </citation>
    <scope>NUCLEOTIDE SEQUENCE [LARGE SCALE GENOMIC DNA]</scope>
    <source>
        <strain evidence="5">race 4</strain>
    </source>
</reference>
<dbReference type="HOGENOM" id="CLU_000288_6_9_1"/>
<dbReference type="STRING" id="1229665.N1SAS3"/>
<name>N1SAS3_FUSC4</name>
<dbReference type="PANTHER" id="PTHR10039">
    <property type="entry name" value="AMELOGENIN"/>
    <property type="match status" value="1"/>
</dbReference>
<keyword evidence="2" id="KW-0175">Coiled coil</keyword>
<evidence type="ECO:0000256" key="1">
    <source>
        <dbReference type="ARBA" id="ARBA00022737"/>
    </source>
</evidence>
<dbReference type="InterPro" id="IPR056884">
    <property type="entry name" value="NPHP3-like_N"/>
</dbReference>
<reference evidence="5" key="2">
    <citation type="journal article" date="2014" name="PLoS ONE">
        <title>Genome and Transcriptome Analysis of the Fungal Pathogen Fusarium oxysporum f. sp. cubense Causing Banana Vascular Wilt Disease.</title>
        <authorList>
            <person name="Guo L."/>
            <person name="Han L."/>
            <person name="Yang L."/>
            <person name="Zeng H."/>
            <person name="Fan D."/>
            <person name="Zhu Y."/>
            <person name="Feng Y."/>
            <person name="Wang G."/>
            <person name="Peng C."/>
            <person name="Jiang X."/>
            <person name="Zhou D."/>
            <person name="Ni P."/>
            <person name="Liang C."/>
            <person name="Liu L."/>
            <person name="Wang J."/>
            <person name="Mao C."/>
            <person name="Fang X."/>
            <person name="Peng M."/>
            <person name="Huang J."/>
        </authorList>
    </citation>
    <scope>NUCLEOTIDE SEQUENCE [LARGE SCALE GENOMIC DNA]</scope>
    <source>
        <strain evidence="5">race 4</strain>
    </source>
</reference>
<proteinExistence type="predicted"/>
<protein>
    <recommendedName>
        <fullName evidence="3">Nephrocystin 3-like N-terminal domain-containing protein</fullName>
    </recommendedName>
</protein>
<evidence type="ECO:0000313" key="4">
    <source>
        <dbReference type="EMBL" id="EMT74457.1"/>
    </source>
</evidence>
<dbReference type="Pfam" id="PF24883">
    <property type="entry name" value="NPHP3_N"/>
    <property type="match status" value="1"/>
</dbReference>
<dbReference type="Proteomes" id="UP000016929">
    <property type="component" value="Unassembled WGS sequence"/>
</dbReference>
<dbReference type="OrthoDB" id="538223at2759"/>
<organism evidence="4 5">
    <name type="scientific">Fusarium oxysporum f. sp. cubense (strain race 4)</name>
    <name type="common">Panama disease fungus</name>
    <dbReference type="NCBI Taxonomy" id="2502994"/>
    <lineage>
        <taxon>Eukaryota</taxon>
        <taxon>Fungi</taxon>
        <taxon>Dikarya</taxon>
        <taxon>Ascomycota</taxon>
        <taxon>Pezizomycotina</taxon>
        <taxon>Sordariomycetes</taxon>
        <taxon>Hypocreomycetidae</taxon>
        <taxon>Hypocreales</taxon>
        <taxon>Nectriaceae</taxon>
        <taxon>Fusarium</taxon>
        <taxon>Fusarium oxysporum species complex</taxon>
    </lineage>
</organism>
<feature type="domain" description="Nephrocystin 3-like N-terminal" evidence="3">
    <location>
        <begin position="278"/>
        <end position="322"/>
    </location>
</feature>
<dbReference type="AlphaFoldDB" id="N1SAS3"/>
<evidence type="ECO:0000259" key="3">
    <source>
        <dbReference type="Pfam" id="PF24883"/>
    </source>
</evidence>
<dbReference type="EMBL" id="KB726209">
    <property type="protein sequence ID" value="EMT74457.1"/>
    <property type="molecule type" value="Genomic_DNA"/>
</dbReference>
<feature type="coiled-coil region" evidence="2">
    <location>
        <begin position="27"/>
        <end position="54"/>
    </location>
</feature>